<name>T1ITM0_STRMM</name>
<evidence type="ECO:0000256" key="1">
    <source>
        <dbReference type="SAM" id="MobiDB-lite"/>
    </source>
</evidence>
<sequence>MGKRKNKRKFDSIQQDLPAAKTAKLDENDEKTEDNQIIANPGSSIPLPLQEEITSIYSQLKLLFFTNSYNIKCHLVDRVEFYLEKSDFSYRWCPDRPVRRKKIRPFNHKYQLYVEEFLISQGKTKHAACIELLGILKTHDTHLYFLREKYSCIKVMMSLEKAPKSKILKLLPSLIEFKTAFDEYDKESDDIIGKVFATIKSTGLRIECLQSHDSLRKCMVCAIVLIDFFVCEGTAETREGARKGARLNAFEKFIIEVDKLIEKGKKIDEGNIMDEVLVDPILFRSEFVLFESPNLDNSISILNNSAKLNDVDFKLKASDGICSVFFGKVFILSVRGDEDDPTRTACELAVQRLKRKCHTVVIKKNFPDINIARSDVLTEAENIDESKVNLSRIEEVFNDILSSFKIQSVVFSSDFSISEKESILSCAKALKLEIESSSPSITVKRRIQAESLVKFLADAGGSTDDYELISPTEKKKKKKKKKNPK</sequence>
<dbReference type="HOGENOM" id="CLU_563003_0_0_1"/>
<dbReference type="Proteomes" id="UP000014500">
    <property type="component" value="Unassembled WGS sequence"/>
</dbReference>
<evidence type="ECO:0000313" key="3">
    <source>
        <dbReference type="Proteomes" id="UP000014500"/>
    </source>
</evidence>
<dbReference type="EnsemblMetazoa" id="SMAR004472-RA">
    <property type="protein sequence ID" value="SMAR004472-PA"/>
    <property type="gene ID" value="SMAR004472"/>
</dbReference>
<feature type="region of interest" description="Disordered" evidence="1">
    <location>
        <begin position="462"/>
        <end position="485"/>
    </location>
</feature>
<feature type="region of interest" description="Disordered" evidence="1">
    <location>
        <begin position="1"/>
        <end position="37"/>
    </location>
</feature>
<dbReference type="PhylomeDB" id="T1ITM0"/>
<reference evidence="2" key="2">
    <citation type="submission" date="2015-02" db="UniProtKB">
        <authorList>
            <consortium name="EnsemblMetazoa"/>
        </authorList>
    </citation>
    <scope>IDENTIFICATION</scope>
</reference>
<reference evidence="3" key="1">
    <citation type="submission" date="2011-05" db="EMBL/GenBank/DDBJ databases">
        <authorList>
            <person name="Richards S.R."/>
            <person name="Qu J."/>
            <person name="Jiang H."/>
            <person name="Jhangiani S.N."/>
            <person name="Agravi P."/>
            <person name="Goodspeed R."/>
            <person name="Gross S."/>
            <person name="Mandapat C."/>
            <person name="Jackson L."/>
            <person name="Mathew T."/>
            <person name="Pu L."/>
            <person name="Thornton R."/>
            <person name="Saada N."/>
            <person name="Wilczek-Boney K.B."/>
            <person name="Lee S."/>
            <person name="Kovar C."/>
            <person name="Wu Y."/>
            <person name="Scherer S.E."/>
            <person name="Worley K.C."/>
            <person name="Muzny D.M."/>
            <person name="Gibbs R."/>
        </authorList>
    </citation>
    <scope>NUCLEOTIDE SEQUENCE</scope>
    <source>
        <strain evidence="3">Brora</strain>
    </source>
</reference>
<feature type="compositionally biased region" description="Basic residues" evidence="1">
    <location>
        <begin position="474"/>
        <end position="485"/>
    </location>
</feature>
<dbReference type="AlphaFoldDB" id="T1ITM0"/>
<organism evidence="2 3">
    <name type="scientific">Strigamia maritima</name>
    <name type="common">European centipede</name>
    <name type="synonym">Geophilus maritimus</name>
    <dbReference type="NCBI Taxonomy" id="126957"/>
    <lineage>
        <taxon>Eukaryota</taxon>
        <taxon>Metazoa</taxon>
        <taxon>Ecdysozoa</taxon>
        <taxon>Arthropoda</taxon>
        <taxon>Myriapoda</taxon>
        <taxon>Chilopoda</taxon>
        <taxon>Pleurostigmophora</taxon>
        <taxon>Geophilomorpha</taxon>
        <taxon>Linotaeniidae</taxon>
        <taxon>Strigamia</taxon>
    </lineage>
</organism>
<accession>T1ITM0</accession>
<protein>
    <submittedName>
        <fullName evidence="2">Uncharacterized protein</fullName>
    </submittedName>
</protein>
<keyword evidence="3" id="KW-1185">Reference proteome</keyword>
<dbReference type="EMBL" id="JH431492">
    <property type="status" value="NOT_ANNOTATED_CDS"/>
    <property type="molecule type" value="Genomic_DNA"/>
</dbReference>
<proteinExistence type="predicted"/>
<evidence type="ECO:0000313" key="2">
    <source>
        <dbReference type="EnsemblMetazoa" id="SMAR004472-PA"/>
    </source>
</evidence>